<dbReference type="Proteomes" id="UP000243333">
    <property type="component" value="Unassembled WGS sequence"/>
</dbReference>
<dbReference type="InterPro" id="IPR013785">
    <property type="entry name" value="Aldolase_TIM"/>
</dbReference>
<comment type="similarity">
    <text evidence="1">Belongs to the HMG-CoA lyase family.</text>
</comment>
<accession>A0A1G7L9V4</accession>
<keyword evidence="6" id="KW-1185">Reference proteome</keyword>
<protein>
    <submittedName>
        <fullName evidence="5">Hydroxymethylglutaryl-CoA lyase</fullName>
    </submittedName>
</protein>
<evidence type="ECO:0000256" key="3">
    <source>
        <dbReference type="ARBA" id="ARBA00023239"/>
    </source>
</evidence>
<evidence type="ECO:0000256" key="2">
    <source>
        <dbReference type="ARBA" id="ARBA00022723"/>
    </source>
</evidence>
<name>A0A1G7L9V4_9FIRM</name>
<dbReference type="PANTHER" id="PTHR42738:SF7">
    <property type="entry name" value="HYDROXYMETHYLGLUTARYL-COA LYASE"/>
    <property type="match status" value="1"/>
</dbReference>
<dbReference type="NCBIfam" id="NF004283">
    <property type="entry name" value="PRK05692.1"/>
    <property type="match status" value="1"/>
</dbReference>
<proteinExistence type="inferred from homology"/>
<evidence type="ECO:0000259" key="4">
    <source>
        <dbReference type="PROSITE" id="PS50991"/>
    </source>
</evidence>
<gene>
    <name evidence="5" type="ORF">SAMN05660235_01689</name>
</gene>
<dbReference type="RefSeq" id="WP_093689906.1">
    <property type="nucleotide sequence ID" value="NZ_FNBU01000011.1"/>
</dbReference>
<dbReference type="GO" id="GO:0006552">
    <property type="term" value="P:L-leucine catabolic process"/>
    <property type="evidence" value="ECO:0007669"/>
    <property type="project" value="TreeGrafter"/>
</dbReference>
<dbReference type="EMBL" id="FNBU01000011">
    <property type="protein sequence ID" value="SDF46278.1"/>
    <property type="molecule type" value="Genomic_DNA"/>
</dbReference>
<reference evidence="6" key="1">
    <citation type="submission" date="2016-10" db="EMBL/GenBank/DDBJ databases">
        <authorList>
            <person name="Varghese N."/>
            <person name="Submissions S."/>
        </authorList>
    </citation>
    <scope>NUCLEOTIDE SEQUENCE [LARGE SCALE GENOMIC DNA]</scope>
    <source>
        <strain evidence="6">DSM 23256</strain>
    </source>
</reference>
<dbReference type="OrthoDB" id="9784013at2"/>
<keyword evidence="3 5" id="KW-0456">Lyase</keyword>
<dbReference type="STRING" id="1123285.SAMN05660235_01689"/>
<dbReference type="AlphaFoldDB" id="A0A1G7L9V4"/>
<dbReference type="InterPro" id="IPR043594">
    <property type="entry name" value="HMGL"/>
</dbReference>
<sequence>MDIGTKTLPWPSRVIVCEVGPRDGLQNEKAMLTTEQKVELIERVVQAGAKIIEIGSFVHPQAVPQMADTDEVAKRIKRVDGVEYRALVLNLRGIERAEAAGIKKVKLTVSASRAHSLANSKRTPEEVVRSFSECAEYAARHGLELSGAIATSFGCSLQGNVPLEQVFSVIACFREIGVKELSLSDSTGMANPRQVYEYCTKVRAAFPKVTWVLHFHNTRGMGLANVMAGMLAGIVHFDASFAGIGGCPFAPGATGNIATEDLIHMCHEMGIATGYDLDAMLAVARSVREMIGHDTASFLLKAGKCSDIVNAKSDNH</sequence>
<dbReference type="GO" id="GO:0004419">
    <property type="term" value="F:hydroxymethylglutaryl-CoA lyase activity"/>
    <property type="evidence" value="ECO:0007669"/>
    <property type="project" value="TreeGrafter"/>
</dbReference>
<evidence type="ECO:0000256" key="1">
    <source>
        <dbReference type="ARBA" id="ARBA00009405"/>
    </source>
</evidence>
<feature type="domain" description="Pyruvate carboxyltransferase" evidence="4">
    <location>
        <begin position="14"/>
        <end position="281"/>
    </location>
</feature>
<evidence type="ECO:0000313" key="5">
    <source>
        <dbReference type="EMBL" id="SDF46278.1"/>
    </source>
</evidence>
<dbReference type="GO" id="GO:0046872">
    <property type="term" value="F:metal ion binding"/>
    <property type="evidence" value="ECO:0007669"/>
    <property type="project" value="UniProtKB-KW"/>
</dbReference>
<dbReference type="PROSITE" id="PS50991">
    <property type="entry name" value="PYR_CT"/>
    <property type="match status" value="1"/>
</dbReference>
<keyword evidence="2" id="KW-0479">Metal-binding</keyword>
<evidence type="ECO:0000313" key="6">
    <source>
        <dbReference type="Proteomes" id="UP000243333"/>
    </source>
</evidence>
<dbReference type="InterPro" id="IPR000891">
    <property type="entry name" value="PYR_CT"/>
</dbReference>
<dbReference type="PANTHER" id="PTHR42738">
    <property type="entry name" value="HYDROXYMETHYLGLUTARYL-COA LYASE"/>
    <property type="match status" value="1"/>
</dbReference>
<dbReference type="FunFam" id="3.20.20.70:FF:000071">
    <property type="entry name" value="Hydroxymethylglutaryl-CoA lyase"/>
    <property type="match status" value="1"/>
</dbReference>
<dbReference type="GO" id="GO:0046951">
    <property type="term" value="P:ketone body biosynthetic process"/>
    <property type="evidence" value="ECO:0007669"/>
    <property type="project" value="TreeGrafter"/>
</dbReference>
<dbReference type="Gene3D" id="3.20.20.70">
    <property type="entry name" value="Aldolase class I"/>
    <property type="match status" value="1"/>
</dbReference>
<dbReference type="Pfam" id="PF00682">
    <property type="entry name" value="HMGL-like"/>
    <property type="match status" value="1"/>
</dbReference>
<dbReference type="SUPFAM" id="SSF51569">
    <property type="entry name" value="Aldolase"/>
    <property type="match status" value="1"/>
</dbReference>
<organism evidence="5 6">
    <name type="scientific">Sporolituus thermophilus DSM 23256</name>
    <dbReference type="NCBI Taxonomy" id="1123285"/>
    <lineage>
        <taxon>Bacteria</taxon>
        <taxon>Bacillati</taxon>
        <taxon>Bacillota</taxon>
        <taxon>Negativicutes</taxon>
        <taxon>Selenomonadales</taxon>
        <taxon>Sporomusaceae</taxon>
        <taxon>Sporolituus</taxon>
    </lineage>
</organism>
<dbReference type="CDD" id="cd07938">
    <property type="entry name" value="DRE_TIM_HMGL"/>
    <property type="match status" value="1"/>
</dbReference>